<keyword evidence="4" id="KW-0645">Protease</keyword>
<accession>A0A147K701</accession>
<dbReference type="InterPro" id="IPR008915">
    <property type="entry name" value="Peptidase_M50"/>
</dbReference>
<dbReference type="Proteomes" id="UP000074108">
    <property type="component" value="Unassembled WGS sequence"/>
</dbReference>
<sequence>MTNYLSILKKVYVHPLLWLVIFLAIITGHFIEISMLLCIIFIHEMGHGVAAHVFSWRVKRIGLLPFGGVVEMDEYGNRPIKEELIVVMAGPFQHVWLIVVAYLLHVVNLIPIYYYETFVFYNGMILLFNLLPICPLDGGKLIHLMLTRRYSYLTSSQYSIISSLLFLLGLHVFVLLTVPFHIHLWIVLSFLYLSLYLEWKQRKFHYMKFLLERYYGKKETFQKLKPLKVEGEWPIMKVLEHFYRGYKHPIIIFENGRETGELDENEVLHAFFAEHRTDALTKDLLLHY</sequence>
<evidence type="ECO:0000256" key="11">
    <source>
        <dbReference type="ARBA" id="ARBA00023136"/>
    </source>
</evidence>
<dbReference type="PATRIC" id="fig|1150625.3.peg.2292"/>
<evidence type="ECO:0000256" key="12">
    <source>
        <dbReference type="SAM" id="Phobius"/>
    </source>
</evidence>
<feature type="transmembrane region" description="Helical" evidence="12">
    <location>
        <begin position="95"/>
        <end position="114"/>
    </location>
</feature>
<name>A0A147K701_9BACI</name>
<proteinExistence type="inferred from homology"/>
<dbReference type="GO" id="GO:0016020">
    <property type="term" value="C:membrane"/>
    <property type="evidence" value="ECO:0007669"/>
    <property type="project" value="UniProtKB-SubCell"/>
</dbReference>
<evidence type="ECO:0000256" key="9">
    <source>
        <dbReference type="ARBA" id="ARBA00022989"/>
    </source>
</evidence>
<keyword evidence="15" id="KW-1185">Reference proteome</keyword>
<evidence type="ECO:0000256" key="1">
    <source>
        <dbReference type="ARBA" id="ARBA00001947"/>
    </source>
</evidence>
<evidence type="ECO:0000313" key="14">
    <source>
        <dbReference type="EMBL" id="KUP05863.1"/>
    </source>
</evidence>
<dbReference type="AlphaFoldDB" id="A0A147K701"/>
<protein>
    <submittedName>
        <fullName evidence="14">Stage IV sporulation protein FB</fullName>
    </submittedName>
</protein>
<dbReference type="GO" id="GO:0008237">
    <property type="term" value="F:metallopeptidase activity"/>
    <property type="evidence" value="ECO:0007669"/>
    <property type="project" value="UniProtKB-KW"/>
</dbReference>
<dbReference type="CDD" id="cd06161">
    <property type="entry name" value="S2P-M50_SpoIVFB"/>
    <property type="match status" value="1"/>
</dbReference>
<feature type="transmembrane region" description="Helical" evidence="12">
    <location>
        <begin position="182"/>
        <end position="199"/>
    </location>
</feature>
<comment type="cofactor">
    <cofactor evidence="1">
        <name>Zn(2+)</name>
        <dbReference type="ChEBI" id="CHEBI:29105"/>
    </cofactor>
</comment>
<dbReference type="OrthoDB" id="166377at2"/>
<evidence type="ECO:0000256" key="2">
    <source>
        <dbReference type="ARBA" id="ARBA00004141"/>
    </source>
</evidence>
<keyword evidence="7" id="KW-0378">Hydrolase</keyword>
<evidence type="ECO:0000256" key="4">
    <source>
        <dbReference type="ARBA" id="ARBA00022670"/>
    </source>
</evidence>
<evidence type="ECO:0000256" key="5">
    <source>
        <dbReference type="ARBA" id="ARBA00022692"/>
    </source>
</evidence>
<dbReference type="PANTHER" id="PTHR39188:SF3">
    <property type="entry name" value="STAGE IV SPORULATION PROTEIN FB"/>
    <property type="match status" value="1"/>
</dbReference>
<evidence type="ECO:0000313" key="15">
    <source>
        <dbReference type="Proteomes" id="UP000074108"/>
    </source>
</evidence>
<dbReference type="GO" id="GO:0046872">
    <property type="term" value="F:metal ion binding"/>
    <property type="evidence" value="ECO:0007669"/>
    <property type="project" value="UniProtKB-KW"/>
</dbReference>
<dbReference type="GO" id="GO:0006508">
    <property type="term" value="P:proteolysis"/>
    <property type="evidence" value="ECO:0007669"/>
    <property type="project" value="UniProtKB-KW"/>
</dbReference>
<dbReference type="EMBL" id="LDYG01000032">
    <property type="protein sequence ID" value="KUP05863.1"/>
    <property type="molecule type" value="Genomic_DNA"/>
</dbReference>
<keyword evidence="8" id="KW-0862">Zinc</keyword>
<evidence type="ECO:0000256" key="8">
    <source>
        <dbReference type="ARBA" id="ARBA00022833"/>
    </source>
</evidence>
<evidence type="ECO:0000259" key="13">
    <source>
        <dbReference type="Pfam" id="PF02163"/>
    </source>
</evidence>
<evidence type="ECO:0000256" key="6">
    <source>
        <dbReference type="ARBA" id="ARBA00022723"/>
    </source>
</evidence>
<comment type="similarity">
    <text evidence="3">Belongs to the peptidase M50B family.</text>
</comment>
<keyword evidence="11 12" id="KW-0472">Membrane</keyword>
<keyword evidence="6" id="KW-0479">Metal-binding</keyword>
<dbReference type="STRING" id="1150625.Q75_10775"/>
<keyword evidence="9 12" id="KW-1133">Transmembrane helix</keyword>
<evidence type="ECO:0000256" key="7">
    <source>
        <dbReference type="ARBA" id="ARBA00022801"/>
    </source>
</evidence>
<keyword evidence="10" id="KW-0482">Metalloprotease</keyword>
<organism evidence="14 15">
    <name type="scientific">Bacillus coahuilensis p1.1.43</name>
    <dbReference type="NCBI Taxonomy" id="1150625"/>
    <lineage>
        <taxon>Bacteria</taxon>
        <taxon>Bacillati</taxon>
        <taxon>Bacillota</taxon>
        <taxon>Bacilli</taxon>
        <taxon>Bacillales</taxon>
        <taxon>Bacillaceae</taxon>
        <taxon>Bacillus</taxon>
    </lineage>
</organism>
<feature type="transmembrane region" description="Helical" evidence="12">
    <location>
        <begin position="16"/>
        <end position="42"/>
    </location>
</feature>
<gene>
    <name evidence="14" type="ORF">Q75_10775</name>
</gene>
<comment type="caution">
    <text evidence="14">The sequence shown here is derived from an EMBL/GenBank/DDBJ whole genome shotgun (WGS) entry which is preliminary data.</text>
</comment>
<comment type="subcellular location">
    <subcellularLocation>
        <location evidence="2">Membrane</location>
        <topology evidence="2">Multi-pass membrane protein</topology>
    </subcellularLocation>
</comment>
<feature type="domain" description="Peptidase M50" evidence="13">
    <location>
        <begin position="33"/>
        <end position="106"/>
    </location>
</feature>
<evidence type="ECO:0000256" key="10">
    <source>
        <dbReference type="ARBA" id="ARBA00023049"/>
    </source>
</evidence>
<dbReference type="PANTHER" id="PTHR39188">
    <property type="entry name" value="MEMBRANE-ASSOCIATED ZINC METALLOPROTEASE M50B"/>
    <property type="match status" value="1"/>
</dbReference>
<dbReference type="RefSeq" id="WP_010173959.1">
    <property type="nucleotide sequence ID" value="NZ_LDYG01000032.1"/>
</dbReference>
<reference evidence="14 15" key="1">
    <citation type="journal article" date="2016" name="Front. Microbiol.">
        <title>Microevolution Analysis of Bacillus coahuilensis Unveils Differences in Phosphorus Acquisition Strategies and Their Regulation.</title>
        <authorList>
            <person name="Gomez-Lunar Z."/>
            <person name="Hernandez-Gonzalez I."/>
            <person name="Rodriguez-Torres M.D."/>
            <person name="Souza V."/>
            <person name="Olmedo-Alvarez G."/>
        </authorList>
    </citation>
    <scope>NUCLEOTIDE SEQUENCE [LARGE SCALE GENOMIC DNA]</scope>
    <source>
        <strain evidence="15">p1.1.43</strain>
    </source>
</reference>
<feature type="domain" description="Peptidase M50" evidence="13">
    <location>
        <begin position="111"/>
        <end position="166"/>
    </location>
</feature>
<keyword evidence="5 12" id="KW-0812">Transmembrane</keyword>
<dbReference type="Pfam" id="PF02163">
    <property type="entry name" value="Peptidase_M50"/>
    <property type="match status" value="2"/>
</dbReference>
<feature type="transmembrane region" description="Helical" evidence="12">
    <location>
        <begin position="158"/>
        <end position="176"/>
    </location>
</feature>
<feature type="transmembrane region" description="Helical" evidence="12">
    <location>
        <begin position="120"/>
        <end position="138"/>
    </location>
</feature>
<evidence type="ECO:0000256" key="3">
    <source>
        <dbReference type="ARBA" id="ARBA00007931"/>
    </source>
</evidence>